<feature type="compositionally biased region" description="Acidic residues" evidence="7">
    <location>
        <begin position="329"/>
        <end position="338"/>
    </location>
</feature>
<dbReference type="Pfam" id="PF15276">
    <property type="entry name" value="PP1_bind"/>
    <property type="match status" value="1"/>
</dbReference>
<reference evidence="9" key="2">
    <citation type="journal article" date="2023" name="Science">
        <title>Genomic signatures of disease resistance in endangered staghorn corals.</title>
        <authorList>
            <person name="Vollmer S.V."/>
            <person name="Selwyn J.D."/>
            <person name="Despard B.A."/>
            <person name="Roesel C.L."/>
        </authorList>
    </citation>
    <scope>NUCLEOTIDE SEQUENCE</scope>
    <source>
        <strain evidence="9">K2</strain>
    </source>
</reference>
<feature type="compositionally biased region" description="Polar residues" evidence="7">
    <location>
        <begin position="1109"/>
        <end position="1118"/>
    </location>
</feature>
<feature type="compositionally biased region" description="Polar residues" evidence="7">
    <location>
        <begin position="277"/>
        <end position="288"/>
    </location>
</feature>
<dbReference type="GO" id="GO:0005694">
    <property type="term" value="C:chromosome"/>
    <property type="evidence" value="ECO:0007669"/>
    <property type="project" value="TreeGrafter"/>
</dbReference>
<protein>
    <submittedName>
        <fullName evidence="9">Proliferation marker protein Ki-67</fullName>
    </submittedName>
</protein>
<feature type="compositionally biased region" description="Basic and acidic residues" evidence="7">
    <location>
        <begin position="344"/>
        <end position="356"/>
    </location>
</feature>
<dbReference type="EMBL" id="JARQWQ010000044">
    <property type="protein sequence ID" value="KAK2558396.1"/>
    <property type="molecule type" value="Genomic_DNA"/>
</dbReference>
<feature type="compositionally biased region" description="Basic and acidic residues" evidence="7">
    <location>
        <begin position="1716"/>
        <end position="1726"/>
    </location>
</feature>
<evidence type="ECO:0000256" key="2">
    <source>
        <dbReference type="ARBA" id="ARBA00022499"/>
    </source>
</evidence>
<feature type="compositionally biased region" description="Polar residues" evidence="7">
    <location>
        <begin position="1704"/>
        <end position="1714"/>
    </location>
</feature>
<dbReference type="PROSITE" id="PS50006">
    <property type="entry name" value="FHA_DOMAIN"/>
    <property type="match status" value="1"/>
</dbReference>
<dbReference type="GO" id="GO:0007088">
    <property type="term" value="P:regulation of mitotic nuclear division"/>
    <property type="evidence" value="ECO:0007669"/>
    <property type="project" value="TreeGrafter"/>
</dbReference>
<feature type="compositionally biased region" description="Basic and acidic residues" evidence="7">
    <location>
        <begin position="1412"/>
        <end position="1428"/>
    </location>
</feature>
<evidence type="ECO:0000259" key="8">
    <source>
        <dbReference type="PROSITE" id="PS50006"/>
    </source>
</evidence>
<feature type="region of interest" description="Disordered" evidence="7">
    <location>
        <begin position="219"/>
        <end position="368"/>
    </location>
</feature>
<feature type="compositionally biased region" description="Basic and acidic residues" evidence="7">
    <location>
        <begin position="1805"/>
        <end position="1814"/>
    </location>
</feature>
<dbReference type="GO" id="GO:0051983">
    <property type="term" value="P:regulation of chromosome segregation"/>
    <property type="evidence" value="ECO:0007669"/>
    <property type="project" value="TreeGrafter"/>
</dbReference>
<feature type="region of interest" description="Disordered" evidence="7">
    <location>
        <begin position="133"/>
        <end position="175"/>
    </location>
</feature>
<dbReference type="Pfam" id="PF00498">
    <property type="entry name" value="FHA"/>
    <property type="match status" value="1"/>
</dbReference>
<feature type="compositionally biased region" description="Polar residues" evidence="7">
    <location>
        <begin position="1365"/>
        <end position="1409"/>
    </location>
</feature>
<feature type="compositionally biased region" description="Basic and acidic residues" evidence="7">
    <location>
        <begin position="302"/>
        <end position="328"/>
    </location>
</feature>
<keyword evidence="10" id="KW-1185">Reference proteome</keyword>
<feature type="region of interest" description="Disordered" evidence="7">
    <location>
        <begin position="1365"/>
        <end position="1428"/>
    </location>
</feature>
<dbReference type="Proteomes" id="UP001249851">
    <property type="component" value="Unassembled WGS sequence"/>
</dbReference>
<feature type="compositionally biased region" description="Basic and acidic residues" evidence="7">
    <location>
        <begin position="221"/>
        <end position="232"/>
    </location>
</feature>
<feature type="compositionally biased region" description="Polar residues" evidence="7">
    <location>
        <begin position="233"/>
        <end position="243"/>
    </location>
</feature>
<keyword evidence="4" id="KW-0832">Ubl conjugation</keyword>
<evidence type="ECO:0000256" key="6">
    <source>
        <dbReference type="ARBA" id="ARBA00023306"/>
    </source>
</evidence>
<organism evidence="9 10">
    <name type="scientific">Acropora cervicornis</name>
    <name type="common">Staghorn coral</name>
    <dbReference type="NCBI Taxonomy" id="6130"/>
    <lineage>
        <taxon>Eukaryota</taxon>
        <taxon>Metazoa</taxon>
        <taxon>Cnidaria</taxon>
        <taxon>Anthozoa</taxon>
        <taxon>Hexacorallia</taxon>
        <taxon>Scleractinia</taxon>
        <taxon>Astrocoeniina</taxon>
        <taxon>Acroporidae</taxon>
        <taxon>Acropora</taxon>
    </lineage>
</organism>
<feature type="compositionally biased region" description="Basic and acidic residues" evidence="7">
    <location>
        <begin position="2027"/>
        <end position="2043"/>
    </location>
</feature>
<feature type="compositionally biased region" description="Polar residues" evidence="7">
    <location>
        <begin position="1159"/>
        <end position="1171"/>
    </location>
</feature>
<dbReference type="SMART" id="SM00240">
    <property type="entry name" value="FHA"/>
    <property type="match status" value="1"/>
</dbReference>
<keyword evidence="2" id="KW-1017">Isopeptide bond</keyword>
<feature type="compositionally biased region" description="Basic and acidic residues" evidence="7">
    <location>
        <begin position="1911"/>
        <end position="1928"/>
    </location>
</feature>
<dbReference type="Gene3D" id="2.60.200.20">
    <property type="match status" value="1"/>
</dbReference>
<feature type="region of interest" description="Disordered" evidence="7">
    <location>
        <begin position="441"/>
        <end position="468"/>
    </location>
</feature>
<evidence type="ECO:0000256" key="4">
    <source>
        <dbReference type="ARBA" id="ARBA00022843"/>
    </source>
</evidence>
<evidence type="ECO:0000313" key="10">
    <source>
        <dbReference type="Proteomes" id="UP001249851"/>
    </source>
</evidence>
<keyword evidence="5" id="KW-0539">Nucleus</keyword>
<reference evidence="9" key="1">
    <citation type="journal article" date="2023" name="G3 (Bethesda)">
        <title>Whole genome assembly and annotation of the endangered Caribbean coral Acropora cervicornis.</title>
        <authorList>
            <person name="Selwyn J.D."/>
            <person name="Vollmer S.V."/>
        </authorList>
    </citation>
    <scope>NUCLEOTIDE SEQUENCE</scope>
    <source>
        <strain evidence="9">K2</strain>
    </source>
</reference>
<name>A0AAD9QCI6_ACRCE</name>
<feature type="compositionally biased region" description="Low complexity" evidence="7">
    <location>
        <begin position="1963"/>
        <end position="1973"/>
    </location>
</feature>
<dbReference type="PANTHER" id="PTHR21603:SF18">
    <property type="entry name" value="ANTIGEN KI-67-LIKE PROTEIN"/>
    <property type="match status" value="1"/>
</dbReference>
<keyword evidence="6" id="KW-0131">Cell cycle</keyword>
<feature type="compositionally biased region" description="Basic residues" evidence="7">
    <location>
        <begin position="1628"/>
        <end position="1639"/>
    </location>
</feature>
<evidence type="ECO:0000313" key="9">
    <source>
        <dbReference type="EMBL" id="KAK2558396.1"/>
    </source>
</evidence>
<comment type="caution">
    <text evidence="9">The sequence shown here is derived from an EMBL/GenBank/DDBJ whole genome shotgun (WGS) entry which is preliminary data.</text>
</comment>
<dbReference type="SMART" id="SM00246">
    <property type="entry name" value="WH2"/>
    <property type="match status" value="5"/>
</dbReference>
<dbReference type="GO" id="GO:0003779">
    <property type="term" value="F:actin binding"/>
    <property type="evidence" value="ECO:0007669"/>
    <property type="project" value="InterPro"/>
</dbReference>
<feature type="compositionally biased region" description="Polar residues" evidence="7">
    <location>
        <begin position="1671"/>
        <end position="1688"/>
    </location>
</feature>
<evidence type="ECO:0000256" key="1">
    <source>
        <dbReference type="ARBA" id="ARBA00004123"/>
    </source>
</evidence>
<feature type="compositionally biased region" description="Basic residues" evidence="7">
    <location>
        <begin position="1727"/>
        <end position="1744"/>
    </location>
</feature>
<dbReference type="InterPro" id="IPR008984">
    <property type="entry name" value="SMAD_FHA_dom_sf"/>
</dbReference>
<feature type="compositionally biased region" description="Polar residues" evidence="7">
    <location>
        <begin position="1745"/>
        <end position="1756"/>
    </location>
</feature>
<feature type="compositionally biased region" description="Polar residues" evidence="7">
    <location>
        <begin position="2057"/>
        <end position="2070"/>
    </location>
</feature>
<comment type="subcellular location">
    <subcellularLocation>
        <location evidence="1">Nucleus</location>
    </subcellularLocation>
</comment>
<feature type="compositionally biased region" description="Basic and acidic residues" evidence="7">
    <location>
        <begin position="1829"/>
        <end position="1845"/>
    </location>
</feature>
<feature type="domain" description="FHA" evidence="8">
    <location>
        <begin position="28"/>
        <end position="102"/>
    </location>
</feature>
<feature type="compositionally biased region" description="Basic and acidic residues" evidence="7">
    <location>
        <begin position="1983"/>
        <end position="2006"/>
    </location>
</feature>
<feature type="compositionally biased region" description="Basic and acidic residues" evidence="7">
    <location>
        <begin position="1940"/>
        <end position="1956"/>
    </location>
</feature>
<accession>A0AAD9QCI6</accession>
<feature type="compositionally biased region" description="Basic and acidic residues" evidence="7">
    <location>
        <begin position="1568"/>
        <end position="1581"/>
    </location>
</feature>
<keyword evidence="3" id="KW-0597">Phosphoprotein</keyword>
<feature type="region of interest" description="Disordered" evidence="7">
    <location>
        <begin position="1095"/>
        <end position="1119"/>
    </location>
</feature>
<sequence>MNDIVAKIIVIKRNGTDGPQFPLRSDKCLFGRKPDCDIRIQLPNVSQEHAVVEVEDDKKDKQLSLSVLLGISKAPVKLVTHEPIHITNLSSCNQTLVNGKPVSEVEIQHLDILTISDRSFRFELPVSKQKQANSLKVQNFQSSPLATTPQGKRSSKMPTPKGSPRTPPTGGTLKENISTIHRHSEPLQEEEEESLVSPANIKRPFSLLDINVHVDANEGSAARKADNKRESGEVNTTRGQSKRVSFGPILSPEQFDKDLPPATPVRRGATPKRSSLGFDNSCVTSSLNSKKRRSVSVLPHTDPIKEEELDDKDTLKDTESIEGLKEGELNEEGALEETEPIKGLNEEESKGNETCKDVTPNKPKASEVNRELQEIKHVPEICAISQNSDHGGIQSFTYQMKTPTECRRSSLRLARKNHSFPEEQTAVESDSCTDDVEEMDGTILDSDDYTSEEDEGDRDELPSDENNELANIEEQAMENRMAVSLKREMKMNTPLKKKIVHGIQLRQTKKRMATPLRKEISEGLKLRQTKKRMATPLQKEITGGTQLRQTKKGMATPLKKEIANGLELKQTKMKMATPLKKEIEDGLELRQTKKRMATPLKKEIANGLELKQTKMKMATPLKKEIENGLELRQTKKRMATPLKKEIANGLELKQTKMKMATPLKKEIEDGLELRQTKKRMATPLKKEIANGLELKQTKMKMATPLKKEIEDGLELKQTKKRMATPLKKEIANGLELKQTKMKMATPLKKEIANGLELRQTKMKMATPLKKEIEDRLELRQTKKRMATPLRKEISEGLKLRQTIKRMATPLQKEIRGGVQLRQTKRMATPLKKEIAGGTRLRQTKKRLATPLRKEIADGIQLKETKKKMATPLREAIAKGIQLTKVHKKLKTPIRKEIENSFTLRSTKKKLPSPLQKDIQAGPKLRETRKKLSTPVRKEIESKPRLRQTTKTMNSQLQEEIKLGVQLRKTKEIMASELQIDIEGKKLKSSKRRLSKSAKKVVDNDESVKGTTKSLPTPIKMQIENGVELKKTKETLKRKRGEEEAPPITQAKKMKLSLSDEKHNGTRRALNTPLRRAIAMRPKSRQTRHRLASSFREQIHSKPTLRSVGRKSSSATTKQNIKRPTYAEIVKRAKKTCVMKASRKTKPIAAQITEVPPKSAQGTPQNDVNPTESLNSSRTARNRRSTWMSSLALAVNGSKSRKVPIEDLQGVPELFQTPPLAHLPTETSPKKQKTGNWLSSLAKATRGRRKRGSQVTDFVGISDLFLTPPCVPGVKESKPTEDTAITESPYFEVPPMTEDVAPTFTPSLSKAGKDSRNVEEATPVKTTPQQMLQVVQPLAISKTPSLRYSEEDAVSVQIVSPVQVSRTPSLRSAANQSSVLSDQSPETQQMQFLPSVAPNKTPSLRSTESVETVLRKSDEFPSDSRKLPDPQRITHLMKSQEHNDVEKSEDFFVPNMFTSPKPQPKRYSRKSEGLQGLARLLGTPEDRKKEKNNVSPKLNGIKEMFKTTTLTSPNFVGIRALMKTPKVSKHVDPEENFNSELFAADEEDPSLQSDNLSDVPIEVIIIDSTPEKKEENETKQETSMRITRAKRSASNDLTEPLSKRSRRTRSATTLDDFSNNDVCSDTKPKQKKTSRQKRKPTPVAPTTPKPFVFKRTQLDPIVEVPSPVPSFGISSSQEDQNEMQITSAFNGKYETSPLQSPYPDSDSNQTESMSEAITKEAPKSPFDKRRKTKTRKTPVKTRLTRSNRGSETSSQPCETKETGKENDETVADIPLRRSRRRTNVVKDDKPVSRGGKARRNMSLSDNFEKSEDVNHSRKTRSRVAEVTFEEESKQTQRKSGDLEKGKSSQTSIAEDSDSTTTRRMTRSRRDKPLSSEKEEITNQGISALEETKEIQSKPAKVISNKPDLSNSKGEKDAMDGARRQRDTRKTRSSSQIENIAAEERATNHLEECADSSRKTRSKKNSSTSTPKTPNANNDNTTSSQDRDIDPENCKVREPSKGQMKGKDAVQPQGKTAKRNSKQQAEFAEVTKIETRGTKRKRQDDSNTTVHQESKRMTRSSARIQNKSGSRK</sequence>
<feature type="compositionally biased region" description="Basic and acidic residues" evidence="7">
    <location>
        <begin position="1757"/>
        <end position="1766"/>
    </location>
</feature>
<dbReference type="PANTHER" id="PTHR21603">
    <property type="entry name" value="ANTIGEN KI-67-LIKE PROTEIN"/>
    <property type="match status" value="1"/>
</dbReference>
<feature type="compositionally biased region" description="Polar residues" evidence="7">
    <location>
        <begin position="133"/>
        <end position="152"/>
    </location>
</feature>
<feature type="compositionally biased region" description="Basic and acidic residues" evidence="7">
    <location>
        <begin position="1869"/>
        <end position="1879"/>
    </location>
</feature>
<dbReference type="CDD" id="cd22673">
    <property type="entry name" value="FHA_Ki67"/>
    <property type="match status" value="1"/>
</dbReference>
<dbReference type="InterPro" id="IPR003124">
    <property type="entry name" value="WH2_dom"/>
</dbReference>
<proteinExistence type="predicted"/>
<evidence type="ECO:0000256" key="7">
    <source>
        <dbReference type="SAM" id="MobiDB-lite"/>
    </source>
</evidence>
<dbReference type="InterPro" id="IPR029334">
    <property type="entry name" value="PP1-bd"/>
</dbReference>
<dbReference type="SUPFAM" id="SSF49879">
    <property type="entry name" value="SMAD/FHA domain"/>
    <property type="match status" value="1"/>
</dbReference>
<evidence type="ECO:0000256" key="3">
    <source>
        <dbReference type="ARBA" id="ARBA00022553"/>
    </source>
</evidence>
<dbReference type="GO" id="GO:0005634">
    <property type="term" value="C:nucleus"/>
    <property type="evidence" value="ECO:0007669"/>
    <property type="project" value="UniProtKB-SubCell"/>
</dbReference>
<dbReference type="InterPro" id="IPR000253">
    <property type="entry name" value="FHA_dom"/>
</dbReference>
<evidence type="ECO:0000256" key="5">
    <source>
        <dbReference type="ARBA" id="ARBA00023242"/>
    </source>
</evidence>
<feature type="compositionally biased region" description="Acidic residues" evidence="7">
    <location>
        <begin position="441"/>
        <end position="467"/>
    </location>
</feature>
<feature type="region of interest" description="Disordered" evidence="7">
    <location>
        <begin position="932"/>
        <end position="951"/>
    </location>
</feature>
<feature type="region of interest" description="Disordered" evidence="7">
    <location>
        <begin position="1566"/>
        <end position="2070"/>
    </location>
</feature>
<gene>
    <name evidence="9" type="ORF">P5673_019099</name>
</gene>
<feature type="region of interest" description="Disordered" evidence="7">
    <location>
        <begin position="1154"/>
        <end position="1183"/>
    </location>
</feature>